<keyword evidence="3" id="KW-1185">Reference proteome</keyword>
<feature type="compositionally biased region" description="Basic and acidic residues" evidence="1">
    <location>
        <begin position="147"/>
        <end position="165"/>
    </location>
</feature>
<evidence type="ECO:0000313" key="2">
    <source>
        <dbReference type="EMBL" id="CAJ0932494.1"/>
    </source>
</evidence>
<name>A0ABN9L3U0_9NEOB</name>
<feature type="region of interest" description="Disordered" evidence="1">
    <location>
        <begin position="134"/>
        <end position="165"/>
    </location>
</feature>
<comment type="caution">
    <text evidence="2">The sequence shown here is derived from an EMBL/GenBank/DDBJ whole genome shotgun (WGS) entry which is preliminary data.</text>
</comment>
<evidence type="ECO:0000256" key="1">
    <source>
        <dbReference type="SAM" id="MobiDB-lite"/>
    </source>
</evidence>
<accession>A0ABN9L3U0</accession>
<protein>
    <submittedName>
        <fullName evidence="2">Uncharacterized protein</fullName>
    </submittedName>
</protein>
<feature type="region of interest" description="Disordered" evidence="1">
    <location>
        <begin position="73"/>
        <end position="99"/>
    </location>
</feature>
<reference evidence="2" key="1">
    <citation type="submission" date="2023-07" db="EMBL/GenBank/DDBJ databases">
        <authorList>
            <person name="Stuckert A."/>
        </authorList>
    </citation>
    <scope>NUCLEOTIDE SEQUENCE</scope>
</reference>
<feature type="compositionally biased region" description="Basic and acidic residues" evidence="1">
    <location>
        <begin position="88"/>
        <end position="99"/>
    </location>
</feature>
<proteinExistence type="predicted"/>
<evidence type="ECO:0000313" key="3">
    <source>
        <dbReference type="Proteomes" id="UP001176940"/>
    </source>
</evidence>
<feature type="compositionally biased region" description="Polar residues" evidence="1">
    <location>
        <begin position="73"/>
        <end position="85"/>
    </location>
</feature>
<dbReference type="Proteomes" id="UP001176940">
    <property type="component" value="Unassembled WGS sequence"/>
</dbReference>
<gene>
    <name evidence="2" type="ORF">RIMI_LOCUS5112610</name>
</gene>
<organism evidence="2 3">
    <name type="scientific">Ranitomeya imitator</name>
    <name type="common">mimic poison frog</name>
    <dbReference type="NCBI Taxonomy" id="111125"/>
    <lineage>
        <taxon>Eukaryota</taxon>
        <taxon>Metazoa</taxon>
        <taxon>Chordata</taxon>
        <taxon>Craniata</taxon>
        <taxon>Vertebrata</taxon>
        <taxon>Euteleostomi</taxon>
        <taxon>Amphibia</taxon>
        <taxon>Batrachia</taxon>
        <taxon>Anura</taxon>
        <taxon>Neobatrachia</taxon>
        <taxon>Hyloidea</taxon>
        <taxon>Dendrobatidae</taxon>
        <taxon>Dendrobatinae</taxon>
        <taxon>Ranitomeya</taxon>
    </lineage>
</organism>
<dbReference type="EMBL" id="CAUEEQ010008580">
    <property type="protein sequence ID" value="CAJ0932494.1"/>
    <property type="molecule type" value="Genomic_DNA"/>
</dbReference>
<feature type="region of interest" description="Disordered" evidence="1">
    <location>
        <begin position="21"/>
        <end position="42"/>
    </location>
</feature>
<sequence>MAFKSPVILMDRCLKPHDGLQQNELNGSLPRPAATESKCSESLRPIVPPPLCRSDPTPRNIYQYTSDRCSSENLSPEFSTRSGTCTGERARMKDSAAGKAISEQRKQELLLQKLEVEKIEKESGCNSFWAAARGQTAGEKQQQLQPARRDLEAERSRPHVETQKHCDGCHAPRTFTWRCPVNERLKISGLSIKNYHFCGVGEQENESPGVAS</sequence>